<keyword evidence="2" id="KW-1185">Reference proteome</keyword>
<dbReference type="Proteomes" id="UP001214576">
    <property type="component" value="Unassembled WGS sequence"/>
</dbReference>
<sequence>MKLLNETLFKSACLAPASNPTPEPLFQMSWLWPIYGFSGPSLKDSPGDTAVNTADQLAAFPQLDGRLSRVCRAPPCFGAAVLSSQERGPEHGTRPDTLTPLVEFRIQWEEMDAQSKIQNSNYAITQTNHRDA</sequence>
<dbReference type="EMBL" id="JAKZEL010000023">
    <property type="protein sequence ID" value="KAI4531594.1"/>
    <property type="molecule type" value="Genomic_DNA"/>
</dbReference>
<name>A0AAD4Y1E1_OVIAM</name>
<evidence type="ECO:0000313" key="2">
    <source>
        <dbReference type="Proteomes" id="UP001214576"/>
    </source>
</evidence>
<evidence type="ECO:0000313" key="1">
    <source>
        <dbReference type="EMBL" id="KAI4531594.1"/>
    </source>
</evidence>
<proteinExistence type="predicted"/>
<accession>A0AAD4Y1E1</accession>
<reference evidence="1" key="1">
    <citation type="submission" date="2022-03" db="EMBL/GenBank/DDBJ databases">
        <title>Genomic analyses of argali, domestic sheep and their hybrids provide insights into chromosomal evolution, heterosis and genetic basis of agronomic traits.</title>
        <authorList>
            <person name="Li M."/>
        </authorList>
    </citation>
    <scope>NUCLEOTIDE SEQUENCE</scope>
    <source>
        <strain evidence="1">CAU-MHL-2022a</strain>
        <tissue evidence="1">Skin</tissue>
    </source>
</reference>
<gene>
    <name evidence="1" type="ORF">MG293_018108</name>
</gene>
<protein>
    <submittedName>
        <fullName evidence="1">Uncharacterized protein</fullName>
    </submittedName>
</protein>
<organism evidence="1 2">
    <name type="scientific">Ovis ammon polii</name>
    <dbReference type="NCBI Taxonomy" id="230172"/>
    <lineage>
        <taxon>Eukaryota</taxon>
        <taxon>Metazoa</taxon>
        <taxon>Chordata</taxon>
        <taxon>Craniata</taxon>
        <taxon>Vertebrata</taxon>
        <taxon>Euteleostomi</taxon>
        <taxon>Mammalia</taxon>
        <taxon>Eutheria</taxon>
        <taxon>Laurasiatheria</taxon>
        <taxon>Artiodactyla</taxon>
        <taxon>Ruminantia</taxon>
        <taxon>Pecora</taxon>
        <taxon>Bovidae</taxon>
        <taxon>Caprinae</taxon>
        <taxon>Ovis</taxon>
    </lineage>
</organism>
<comment type="caution">
    <text evidence="1">The sequence shown here is derived from an EMBL/GenBank/DDBJ whole genome shotgun (WGS) entry which is preliminary data.</text>
</comment>
<dbReference type="AlphaFoldDB" id="A0AAD4Y1E1"/>